<feature type="chain" id="PRO_5005515883" evidence="1">
    <location>
        <begin position="19"/>
        <end position="244"/>
    </location>
</feature>
<reference evidence="2" key="1">
    <citation type="submission" date="2012-12" db="EMBL/GenBank/DDBJ databases">
        <title>Identification and characterization of a phenylalanine ammonia-lyase gene family in Isatis indigotica Fort.</title>
        <authorList>
            <person name="Liu Q."/>
            <person name="Chen J."/>
            <person name="Zhou X."/>
            <person name="Di P."/>
            <person name="Xiao Y."/>
            <person name="Xuan H."/>
            <person name="Zhang L."/>
            <person name="Chen W."/>
        </authorList>
    </citation>
    <scope>NUCLEOTIDE SEQUENCE</scope>
    <source>
        <tissue evidence="2">Salivary gland</tissue>
    </source>
</reference>
<proteinExistence type="evidence at transcript level"/>
<sequence>MTGFIGALVFALCTLCSAAQPGPQRVRQKINRRENSITIDYLLDRNEFKSQDAALTSGVGKWLLKVQEQAQLKLKQDIDVEIKFKIRSLDLTNEEFSKNLQTWISAGSCGSESLMHAGSVLGEIKEESTYWPSQPHIVCVLTKYKLYQGDLINLLGYVLHKHLCYTSVPMLLTYNASSDVVNTGKLLSELVLNSTAENHGMKWQEYFSICDRTEQFNRQYVPRSVRTSQSHRYFKHSRRTVELL</sequence>
<feature type="signal peptide" evidence="1">
    <location>
        <begin position="1"/>
        <end position="18"/>
    </location>
</feature>
<evidence type="ECO:0000313" key="2">
    <source>
        <dbReference type="EMBL" id="JAA65376.1"/>
    </source>
</evidence>
<organism evidence="2">
    <name type="scientific">Ixodes ricinus</name>
    <name type="common">Common tick</name>
    <name type="synonym">Acarus ricinus</name>
    <dbReference type="NCBI Taxonomy" id="34613"/>
    <lineage>
        <taxon>Eukaryota</taxon>
        <taxon>Metazoa</taxon>
        <taxon>Ecdysozoa</taxon>
        <taxon>Arthropoda</taxon>
        <taxon>Chelicerata</taxon>
        <taxon>Arachnida</taxon>
        <taxon>Acari</taxon>
        <taxon>Parasitiformes</taxon>
        <taxon>Ixodida</taxon>
        <taxon>Ixodoidea</taxon>
        <taxon>Ixodidae</taxon>
        <taxon>Ixodinae</taxon>
        <taxon>Ixodes</taxon>
    </lineage>
</organism>
<protein>
    <submittedName>
        <fullName evidence="2">Putative ixodes 26 kDa salivary protein</fullName>
    </submittedName>
</protein>
<evidence type="ECO:0000256" key="1">
    <source>
        <dbReference type="SAM" id="SignalP"/>
    </source>
</evidence>
<keyword evidence="1" id="KW-0732">Signal</keyword>
<name>A0A0K8R311_IXORI</name>
<accession>A0A0K8R311</accession>
<dbReference type="AlphaFoldDB" id="A0A0K8R311"/>
<dbReference type="EMBL" id="GADI01008432">
    <property type="protein sequence ID" value="JAA65376.1"/>
    <property type="molecule type" value="mRNA"/>
</dbReference>